<dbReference type="OrthoDB" id="7921910at2759"/>
<dbReference type="AlphaFoldDB" id="B4GSK5"/>
<name>B4GSK5_DROPE</name>
<gene>
    <name evidence="1" type="primary">Dper\GL26470</name>
    <name evidence="1" type="ORF">Dper_GL26470</name>
</gene>
<dbReference type="KEGG" id="dpe:6596477"/>
<evidence type="ECO:0000313" key="1">
    <source>
        <dbReference type="EMBL" id="EDW25364.1"/>
    </source>
</evidence>
<dbReference type="OMA" id="IRMLAMS"/>
<accession>B4GSK5</accession>
<dbReference type="eggNOG" id="ENOG502TE0P">
    <property type="taxonomic scope" value="Eukaryota"/>
</dbReference>
<dbReference type="Proteomes" id="UP000008744">
    <property type="component" value="Unassembled WGS sequence"/>
</dbReference>
<reference evidence="1 2" key="1">
    <citation type="journal article" date="2007" name="Nature">
        <title>Evolution of genes and genomes on the Drosophila phylogeny.</title>
        <authorList>
            <consortium name="Drosophila 12 Genomes Consortium"/>
            <person name="Clark A.G."/>
            <person name="Eisen M.B."/>
            <person name="Smith D.R."/>
            <person name="Bergman C.M."/>
            <person name="Oliver B."/>
            <person name="Markow T.A."/>
            <person name="Kaufman T.C."/>
            <person name="Kellis M."/>
            <person name="Gelbart W."/>
            <person name="Iyer V.N."/>
            <person name="Pollard D.A."/>
            <person name="Sackton T.B."/>
            <person name="Larracuente A.M."/>
            <person name="Singh N.D."/>
            <person name="Abad J.P."/>
            <person name="Abt D.N."/>
            <person name="Adryan B."/>
            <person name="Aguade M."/>
            <person name="Akashi H."/>
            <person name="Anderson W.W."/>
            <person name="Aquadro C.F."/>
            <person name="Ardell D.H."/>
            <person name="Arguello R."/>
            <person name="Artieri C.G."/>
            <person name="Barbash D.A."/>
            <person name="Barker D."/>
            <person name="Barsanti P."/>
            <person name="Batterham P."/>
            <person name="Batzoglou S."/>
            <person name="Begun D."/>
            <person name="Bhutkar A."/>
            <person name="Blanco E."/>
            <person name="Bosak S.A."/>
            <person name="Bradley R.K."/>
            <person name="Brand A.D."/>
            <person name="Brent M.R."/>
            <person name="Brooks A.N."/>
            <person name="Brown R.H."/>
            <person name="Butlin R.K."/>
            <person name="Caggese C."/>
            <person name="Calvi B.R."/>
            <person name="Bernardo de Carvalho A."/>
            <person name="Caspi A."/>
            <person name="Castrezana S."/>
            <person name="Celniker S.E."/>
            <person name="Chang J.L."/>
            <person name="Chapple C."/>
            <person name="Chatterji S."/>
            <person name="Chinwalla A."/>
            <person name="Civetta A."/>
            <person name="Clifton S.W."/>
            <person name="Comeron J.M."/>
            <person name="Costello J.C."/>
            <person name="Coyne J.A."/>
            <person name="Daub J."/>
            <person name="David R.G."/>
            <person name="Delcher A.L."/>
            <person name="Delehaunty K."/>
            <person name="Do C.B."/>
            <person name="Ebling H."/>
            <person name="Edwards K."/>
            <person name="Eickbush T."/>
            <person name="Evans J.D."/>
            <person name="Filipski A."/>
            <person name="Findeiss S."/>
            <person name="Freyhult E."/>
            <person name="Fulton L."/>
            <person name="Fulton R."/>
            <person name="Garcia A.C."/>
            <person name="Gardiner A."/>
            <person name="Garfield D.A."/>
            <person name="Garvin B.E."/>
            <person name="Gibson G."/>
            <person name="Gilbert D."/>
            <person name="Gnerre S."/>
            <person name="Godfrey J."/>
            <person name="Good R."/>
            <person name="Gotea V."/>
            <person name="Gravely B."/>
            <person name="Greenberg A.J."/>
            <person name="Griffiths-Jones S."/>
            <person name="Gross S."/>
            <person name="Guigo R."/>
            <person name="Gustafson E.A."/>
            <person name="Haerty W."/>
            <person name="Hahn M.W."/>
            <person name="Halligan D.L."/>
            <person name="Halpern A.L."/>
            <person name="Halter G.M."/>
            <person name="Han M.V."/>
            <person name="Heger A."/>
            <person name="Hillier L."/>
            <person name="Hinrichs A.S."/>
            <person name="Holmes I."/>
            <person name="Hoskins R.A."/>
            <person name="Hubisz M.J."/>
            <person name="Hultmark D."/>
            <person name="Huntley M.A."/>
            <person name="Jaffe D.B."/>
            <person name="Jagadeeshan S."/>
            <person name="Jeck W.R."/>
            <person name="Johnson J."/>
            <person name="Jones C.D."/>
            <person name="Jordan W.C."/>
            <person name="Karpen G.H."/>
            <person name="Kataoka E."/>
            <person name="Keightley P.D."/>
            <person name="Kheradpour P."/>
            <person name="Kirkness E.F."/>
            <person name="Koerich L.B."/>
            <person name="Kristiansen K."/>
            <person name="Kudrna D."/>
            <person name="Kulathinal R.J."/>
            <person name="Kumar S."/>
            <person name="Kwok R."/>
            <person name="Lander E."/>
            <person name="Langley C.H."/>
            <person name="Lapoint R."/>
            <person name="Lazzaro B.P."/>
            <person name="Lee S.J."/>
            <person name="Levesque L."/>
            <person name="Li R."/>
            <person name="Lin C.F."/>
            <person name="Lin M.F."/>
            <person name="Lindblad-Toh K."/>
            <person name="Llopart A."/>
            <person name="Long M."/>
            <person name="Low L."/>
            <person name="Lozovsky E."/>
            <person name="Lu J."/>
            <person name="Luo M."/>
            <person name="Machado C.A."/>
            <person name="Makalowski W."/>
            <person name="Marzo M."/>
            <person name="Matsuda M."/>
            <person name="Matzkin L."/>
            <person name="McAllister B."/>
            <person name="McBride C.S."/>
            <person name="McKernan B."/>
            <person name="McKernan K."/>
            <person name="Mendez-Lago M."/>
            <person name="Minx P."/>
            <person name="Mollenhauer M.U."/>
            <person name="Montooth K."/>
            <person name="Mount S.M."/>
            <person name="Mu X."/>
            <person name="Myers E."/>
            <person name="Negre B."/>
            <person name="Newfeld S."/>
            <person name="Nielsen R."/>
            <person name="Noor M.A."/>
            <person name="O'Grady P."/>
            <person name="Pachter L."/>
            <person name="Papaceit M."/>
            <person name="Parisi M.J."/>
            <person name="Parisi M."/>
            <person name="Parts L."/>
            <person name="Pedersen J.S."/>
            <person name="Pesole G."/>
            <person name="Phillippy A.M."/>
            <person name="Ponting C.P."/>
            <person name="Pop M."/>
            <person name="Porcelli D."/>
            <person name="Powell J.R."/>
            <person name="Prohaska S."/>
            <person name="Pruitt K."/>
            <person name="Puig M."/>
            <person name="Quesneville H."/>
            <person name="Ram K.R."/>
            <person name="Rand D."/>
            <person name="Rasmussen M.D."/>
            <person name="Reed L.K."/>
            <person name="Reenan R."/>
            <person name="Reily A."/>
            <person name="Remington K.A."/>
            <person name="Rieger T.T."/>
            <person name="Ritchie M.G."/>
            <person name="Robin C."/>
            <person name="Rogers Y.H."/>
            <person name="Rohde C."/>
            <person name="Rozas J."/>
            <person name="Rubenfield M.J."/>
            <person name="Ruiz A."/>
            <person name="Russo S."/>
            <person name="Salzberg S.L."/>
            <person name="Sanchez-Gracia A."/>
            <person name="Saranga D.J."/>
            <person name="Sato H."/>
            <person name="Schaeffer S.W."/>
            <person name="Schatz M.C."/>
            <person name="Schlenke T."/>
            <person name="Schwartz R."/>
            <person name="Segarra C."/>
            <person name="Singh R.S."/>
            <person name="Sirot L."/>
            <person name="Sirota M."/>
            <person name="Sisneros N.B."/>
            <person name="Smith C.D."/>
            <person name="Smith T.F."/>
            <person name="Spieth J."/>
            <person name="Stage D.E."/>
            <person name="Stark A."/>
            <person name="Stephan W."/>
            <person name="Strausberg R.L."/>
            <person name="Strempel S."/>
            <person name="Sturgill D."/>
            <person name="Sutton G."/>
            <person name="Sutton G.G."/>
            <person name="Tao W."/>
            <person name="Teichmann S."/>
            <person name="Tobari Y.N."/>
            <person name="Tomimura Y."/>
            <person name="Tsolas J.M."/>
            <person name="Valente V.L."/>
            <person name="Venter E."/>
            <person name="Venter J.C."/>
            <person name="Vicario S."/>
            <person name="Vieira F.G."/>
            <person name="Vilella A.J."/>
            <person name="Villasante A."/>
            <person name="Walenz B."/>
            <person name="Wang J."/>
            <person name="Wasserman M."/>
            <person name="Watts T."/>
            <person name="Wilson D."/>
            <person name="Wilson R.K."/>
            <person name="Wing R.A."/>
            <person name="Wolfner M.F."/>
            <person name="Wong A."/>
            <person name="Wong G.K."/>
            <person name="Wu C.I."/>
            <person name="Wu G."/>
            <person name="Yamamoto D."/>
            <person name="Yang H.P."/>
            <person name="Yang S.P."/>
            <person name="Yorke J.A."/>
            <person name="Yoshida K."/>
            <person name="Zdobnov E."/>
            <person name="Zhang P."/>
            <person name="Zhang Y."/>
            <person name="Zimin A.V."/>
            <person name="Baldwin J."/>
            <person name="Abdouelleil A."/>
            <person name="Abdulkadir J."/>
            <person name="Abebe A."/>
            <person name="Abera B."/>
            <person name="Abreu J."/>
            <person name="Acer S.C."/>
            <person name="Aftuck L."/>
            <person name="Alexander A."/>
            <person name="An P."/>
            <person name="Anderson E."/>
            <person name="Anderson S."/>
            <person name="Arachi H."/>
            <person name="Azer M."/>
            <person name="Bachantsang P."/>
            <person name="Barry A."/>
            <person name="Bayul T."/>
            <person name="Berlin A."/>
            <person name="Bessette D."/>
            <person name="Bloom T."/>
            <person name="Blye J."/>
            <person name="Boguslavskiy L."/>
            <person name="Bonnet C."/>
            <person name="Boukhgalter B."/>
            <person name="Bourzgui I."/>
            <person name="Brown A."/>
            <person name="Cahill P."/>
            <person name="Channer S."/>
            <person name="Cheshatsang Y."/>
            <person name="Chuda L."/>
            <person name="Citroen M."/>
            <person name="Collymore A."/>
            <person name="Cooke P."/>
            <person name="Costello M."/>
            <person name="D'Aco K."/>
            <person name="Daza R."/>
            <person name="De Haan G."/>
            <person name="DeGray S."/>
            <person name="DeMaso C."/>
            <person name="Dhargay N."/>
            <person name="Dooley K."/>
            <person name="Dooley E."/>
            <person name="Doricent M."/>
            <person name="Dorje P."/>
            <person name="Dorjee K."/>
            <person name="Dupes A."/>
            <person name="Elong R."/>
            <person name="Falk J."/>
            <person name="Farina A."/>
            <person name="Faro S."/>
            <person name="Ferguson D."/>
            <person name="Fisher S."/>
            <person name="Foley C.D."/>
            <person name="Franke A."/>
            <person name="Friedrich D."/>
            <person name="Gadbois L."/>
            <person name="Gearin G."/>
            <person name="Gearin C.R."/>
            <person name="Giannoukos G."/>
            <person name="Goode T."/>
            <person name="Graham J."/>
            <person name="Grandbois E."/>
            <person name="Grewal S."/>
            <person name="Gyaltsen K."/>
            <person name="Hafez N."/>
            <person name="Hagos B."/>
            <person name="Hall J."/>
            <person name="Henson C."/>
            <person name="Hollinger A."/>
            <person name="Honan T."/>
            <person name="Huard M.D."/>
            <person name="Hughes L."/>
            <person name="Hurhula B."/>
            <person name="Husby M.E."/>
            <person name="Kamat A."/>
            <person name="Kanga B."/>
            <person name="Kashin S."/>
            <person name="Khazanovich D."/>
            <person name="Kisner P."/>
            <person name="Lance K."/>
            <person name="Lara M."/>
            <person name="Lee W."/>
            <person name="Lennon N."/>
            <person name="Letendre F."/>
            <person name="LeVine R."/>
            <person name="Lipovsky A."/>
            <person name="Liu X."/>
            <person name="Liu J."/>
            <person name="Liu S."/>
            <person name="Lokyitsang T."/>
            <person name="Lokyitsang Y."/>
            <person name="Lubonja R."/>
            <person name="Lui A."/>
            <person name="MacDonald P."/>
            <person name="Magnisalis V."/>
            <person name="Maru K."/>
            <person name="Matthews C."/>
            <person name="McCusker W."/>
            <person name="McDonough S."/>
            <person name="Mehta T."/>
            <person name="Meldrim J."/>
            <person name="Meneus L."/>
            <person name="Mihai O."/>
            <person name="Mihalev A."/>
            <person name="Mihova T."/>
            <person name="Mittelman R."/>
            <person name="Mlenga V."/>
            <person name="Montmayeur A."/>
            <person name="Mulrain L."/>
            <person name="Navidi A."/>
            <person name="Naylor J."/>
            <person name="Negash T."/>
            <person name="Nguyen T."/>
            <person name="Nguyen N."/>
            <person name="Nicol R."/>
            <person name="Norbu C."/>
            <person name="Norbu N."/>
            <person name="Novod N."/>
            <person name="O'Neill B."/>
            <person name="Osman S."/>
            <person name="Markiewicz E."/>
            <person name="Oyono O.L."/>
            <person name="Patti C."/>
            <person name="Phunkhang P."/>
            <person name="Pierre F."/>
            <person name="Priest M."/>
            <person name="Raghuraman S."/>
            <person name="Rege F."/>
            <person name="Reyes R."/>
            <person name="Rise C."/>
            <person name="Rogov P."/>
            <person name="Ross K."/>
            <person name="Ryan E."/>
            <person name="Settipalli S."/>
            <person name="Shea T."/>
            <person name="Sherpa N."/>
            <person name="Shi L."/>
            <person name="Shih D."/>
            <person name="Sparrow T."/>
            <person name="Spaulding J."/>
            <person name="Stalker J."/>
            <person name="Stange-Thomann N."/>
            <person name="Stavropoulos S."/>
            <person name="Stone C."/>
            <person name="Strader C."/>
            <person name="Tesfaye S."/>
            <person name="Thomson T."/>
            <person name="Thoulutsang Y."/>
            <person name="Thoulutsang D."/>
            <person name="Topham K."/>
            <person name="Topping I."/>
            <person name="Tsamla T."/>
            <person name="Vassiliev H."/>
            <person name="Vo A."/>
            <person name="Wangchuk T."/>
            <person name="Wangdi T."/>
            <person name="Weiand M."/>
            <person name="Wilkinson J."/>
            <person name="Wilson A."/>
            <person name="Yadav S."/>
            <person name="Young G."/>
            <person name="Yu Q."/>
            <person name="Zembek L."/>
            <person name="Zhong D."/>
            <person name="Zimmer A."/>
            <person name="Zwirko Z."/>
            <person name="Jaffe D.B."/>
            <person name="Alvarez P."/>
            <person name="Brockman W."/>
            <person name="Butler J."/>
            <person name="Chin C."/>
            <person name="Gnerre S."/>
            <person name="Grabherr M."/>
            <person name="Kleber M."/>
            <person name="Mauceli E."/>
            <person name="MacCallum I."/>
        </authorList>
    </citation>
    <scope>NUCLEOTIDE SEQUENCE [LARGE SCALE GENOMIC DNA]</scope>
    <source>
        <strain evidence="2">MSH-3 / Tucson 14011-0111.49</strain>
    </source>
</reference>
<dbReference type="PhylomeDB" id="B4GSK5"/>
<evidence type="ECO:0000313" key="2">
    <source>
        <dbReference type="Proteomes" id="UP000008744"/>
    </source>
</evidence>
<proteinExistence type="predicted"/>
<sequence length="260" mass="28492">MNYLSPTSTGSDFGSVLRFQKTLQAPLYDLLGPYPDEIIMATLDRILYYSGATKVIRMLAMSVCAPEGDTPDKERAATSCGSVPSLVCPSTSAVTCCSWPPSNCSYRKVPSTPCKQKPSCIKRASKKPSSCCNRSTSSLPRRRSPRVDFCNPVDDFEPRKIGGECLLGERIKESLSTCALTCARLKLKLSTRASSAPSNKNKWLWTKLVSARDGYKVYEVFKESNAEQDPSQIVGKGSPVIVFLVLPNGYIMPFESISTD</sequence>
<keyword evidence="2" id="KW-1185">Reference proteome</keyword>
<dbReference type="HOGENOM" id="CLU_1050766_0_0_1"/>
<dbReference type="EMBL" id="CH479189">
    <property type="protein sequence ID" value="EDW25364.1"/>
    <property type="molecule type" value="Genomic_DNA"/>
</dbReference>
<protein>
    <submittedName>
        <fullName evidence="1">GL26470</fullName>
    </submittedName>
</protein>
<organism evidence="2">
    <name type="scientific">Drosophila persimilis</name>
    <name type="common">Fruit fly</name>
    <dbReference type="NCBI Taxonomy" id="7234"/>
    <lineage>
        <taxon>Eukaryota</taxon>
        <taxon>Metazoa</taxon>
        <taxon>Ecdysozoa</taxon>
        <taxon>Arthropoda</taxon>
        <taxon>Hexapoda</taxon>
        <taxon>Insecta</taxon>
        <taxon>Pterygota</taxon>
        <taxon>Neoptera</taxon>
        <taxon>Endopterygota</taxon>
        <taxon>Diptera</taxon>
        <taxon>Brachycera</taxon>
        <taxon>Muscomorpha</taxon>
        <taxon>Ephydroidea</taxon>
        <taxon>Drosophilidae</taxon>
        <taxon>Drosophila</taxon>
        <taxon>Sophophora</taxon>
    </lineage>
</organism>